<dbReference type="Proteomes" id="UP001165960">
    <property type="component" value="Unassembled WGS sequence"/>
</dbReference>
<name>A0ACC2TD50_9FUNG</name>
<evidence type="ECO:0000313" key="2">
    <source>
        <dbReference type="Proteomes" id="UP001165960"/>
    </source>
</evidence>
<evidence type="ECO:0000313" key="1">
    <source>
        <dbReference type="EMBL" id="KAJ9072515.1"/>
    </source>
</evidence>
<protein>
    <submittedName>
        <fullName evidence="1">Uncharacterized protein</fullName>
    </submittedName>
</protein>
<accession>A0ACC2TD50</accession>
<organism evidence="1 2">
    <name type="scientific">Entomophthora muscae</name>
    <dbReference type="NCBI Taxonomy" id="34485"/>
    <lineage>
        <taxon>Eukaryota</taxon>
        <taxon>Fungi</taxon>
        <taxon>Fungi incertae sedis</taxon>
        <taxon>Zoopagomycota</taxon>
        <taxon>Entomophthoromycotina</taxon>
        <taxon>Entomophthoromycetes</taxon>
        <taxon>Entomophthorales</taxon>
        <taxon>Entomophthoraceae</taxon>
        <taxon>Entomophthora</taxon>
    </lineage>
</organism>
<comment type="caution">
    <text evidence="1">The sequence shown here is derived from an EMBL/GenBank/DDBJ whole genome shotgun (WGS) entry which is preliminary data.</text>
</comment>
<gene>
    <name evidence="1" type="ORF">DSO57_1026802</name>
</gene>
<dbReference type="EMBL" id="QTSX02002999">
    <property type="protein sequence ID" value="KAJ9072515.1"/>
    <property type="molecule type" value="Genomic_DNA"/>
</dbReference>
<sequence>MSWGGCPTPLSGKLGQPCPTNQPASKQSPLVGRLFNSGSNPGERLVSPGVDALWLIRYSWAATLYKLLGPGLIWAASKPDSLAPTPT</sequence>
<reference evidence="1" key="1">
    <citation type="submission" date="2022-04" db="EMBL/GenBank/DDBJ databases">
        <title>Genome of the entomopathogenic fungus Entomophthora muscae.</title>
        <authorList>
            <person name="Elya C."/>
            <person name="Lovett B.R."/>
            <person name="Lee E."/>
            <person name="Macias A.M."/>
            <person name="Hajek A.E."/>
            <person name="De Bivort B.L."/>
            <person name="Kasson M.T."/>
            <person name="De Fine Licht H.H."/>
            <person name="Stajich J.E."/>
        </authorList>
    </citation>
    <scope>NUCLEOTIDE SEQUENCE</scope>
    <source>
        <strain evidence="1">Berkeley</strain>
    </source>
</reference>
<keyword evidence="2" id="KW-1185">Reference proteome</keyword>
<proteinExistence type="predicted"/>